<proteinExistence type="predicted"/>
<reference evidence="1" key="2">
    <citation type="journal article" date="2022" name="New Phytol.">
        <title>Evolutionary transition to the ectomycorrhizal habit in the genomes of a hyperdiverse lineage of mushroom-forming fungi.</title>
        <authorList>
            <person name="Looney B."/>
            <person name="Miyauchi S."/>
            <person name="Morin E."/>
            <person name="Drula E."/>
            <person name="Courty P.E."/>
            <person name="Kohler A."/>
            <person name="Kuo A."/>
            <person name="LaButti K."/>
            <person name="Pangilinan J."/>
            <person name="Lipzen A."/>
            <person name="Riley R."/>
            <person name="Andreopoulos W."/>
            <person name="He G."/>
            <person name="Johnson J."/>
            <person name="Nolan M."/>
            <person name="Tritt A."/>
            <person name="Barry K.W."/>
            <person name="Grigoriev I.V."/>
            <person name="Nagy L.G."/>
            <person name="Hibbett D."/>
            <person name="Henrissat B."/>
            <person name="Matheny P.B."/>
            <person name="Labbe J."/>
            <person name="Martin F.M."/>
        </authorList>
    </citation>
    <scope>NUCLEOTIDE SEQUENCE</scope>
    <source>
        <strain evidence="1">FP105234-sp</strain>
    </source>
</reference>
<organism evidence="1 2">
    <name type="scientific">Auriscalpium vulgare</name>
    <dbReference type="NCBI Taxonomy" id="40419"/>
    <lineage>
        <taxon>Eukaryota</taxon>
        <taxon>Fungi</taxon>
        <taxon>Dikarya</taxon>
        <taxon>Basidiomycota</taxon>
        <taxon>Agaricomycotina</taxon>
        <taxon>Agaricomycetes</taxon>
        <taxon>Russulales</taxon>
        <taxon>Auriscalpiaceae</taxon>
        <taxon>Auriscalpium</taxon>
    </lineage>
</organism>
<dbReference type="Proteomes" id="UP000814033">
    <property type="component" value="Unassembled WGS sequence"/>
</dbReference>
<protein>
    <submittedName>
        <fullName evidence="1">Uncharacterized protein</fullName>
    </submittedName>
</protein>
<accession>A0ACB8RE70</accession>
<dbReference type="EMBL" id="MU276073">
    <property type="protein sequence ID" value="KAI0042307.1"/>
    <property type="molecule type" value="Genomic_DNA"/>
</dbReference>
<keyword evidence="2" id="KW-1185">Reference proteome</keyword>
<evidence type="ECO:0000313" key="1">
    <source>
        <dbReference type="EMBL" id="KAI0042307.1"/>
    </source>
</evidence>
<comment type="caution">
    <text evidence="1">The sequence shown here is derived from an EMBL/GenBank/DDBJ whole genome shotgun (WGS) entry which is preliminary data.</text>
</comment>
<reference evidence="1" key="1">
    <citation type="submission" date="2021-02" db="EMBL/GenBank/DDBJ databases">
        <authorList>
            <consortium name="DOE Joint Genome Institute"/>
            <person name="Ahrendt S."/>
            <person name="Looney B.P."/>
            <person name="Miyauchi S."/>
            <person name="Morin E."/>
            <person name="Drula E."/>
            <person name="Courty P.E."/>
            <person name="Chicoki N."/>
            <person name="Fauchery L."/>
            <person name="Kohler A."/>
            <person name="Kuo A."/>
            <person name="Labutti K."/>
            <person name="Pangilinan J."/>
            <person name="Lipzen A."/>
            <person name="Riley R."/>
            <person name="Andreopoulos W."/>
            <person name="He G."/>
            <person name="Johnson J."/>
            <person name="Barry K.W."/>
            <person name="Grigoriev I.V."/>
            <person name="Nagy L."/>
            <person name="Hibbett D."/>
            <person name="Henrissat B."/>
            <person name="Matheny P.B."/>
            <person name="Labbe J."/>
            <person name="Martin F."/>
        </authorList>
    </citation>
    <scope>NUCLEOTIDE SEQUENCE</scope>
    <source>
        <strain evidence="1">FP105234-sp</strain>
    </source>
</reference>
<gene>
    <name evidence="1" type="ORF">FA95DRAFT_1682622</name>
</gene>
<evidence type="ECO:0000313" key="2">
    <source>
        <dbReference type="Proteomes" id="UP000814033"/>
    </source>
</evidence>
<name>A0ACB8RE70_9AGAM</name>
<sequence>MSGANDSEAVSAMELMIADSHVLRSTPAPHSTLNIAPCTPARISDSFPFNPPGHSRPGFTLEIQIEILCNLDVYDILRLRMVCRWLHDITHARPIWQSLIRRSHLPISPLPCIDVPPSSLDEEYLLLSSLAMKAAWDCGKPVMSAYTALELEDLILSLELLPGGRHRVVISDYQSAFKGFASMSVHQLDRQGHAHSFEIYRGATLKTLFCTKAKYLTYKGRRGVMIALAGVSNIDVFPNEEDAFVAVHFVSFDGNEHSGVVYWIPLRLKKKILQIDLAEIDNHACMGLAFEGTIEIHDLETMNRVTSVLRPPAAAEYNEEVPQTDTDEYIIKAICILPEQHELLLDSQQWDTLNVTADLLSKLVLADADDKFDVGDILVHRYTIWPERRDYSVGEEKLPSDTGYRYAIHEKSIVHVENEVYPSCTDILFFFFHHQFFRQVHPDRL</sequence>